<feature type="transmembrane region" description="Helical" evidence="1">
    <location>
        <begin position="108"/>
        <end position="133"/>
    </location>
</feature>
<sequence length="176" mass="20156">MLGILKNTTITKGFVLAGLFNMTVLVFSRFFTNPVIPESDPVVMSNFGLVMIVVWGLAYISVSKNYPAVKWLVAVFAVEKLIYGIVWTKWNLNHELSAVYAKDTMAGIFYTIYGLNDWIFFIFFSYVFLRLMLYKNSQKLRRIARTETRPSGDIPTQRAAIETLNSQTENIRIDST</sequence>
<organism evidence="2 3">
    <name type="scientific">Algoriphagus alkaliphilus</name>
    <dbReference type="NCBI Taxonomy" id="279824"/>
    <lineage>
        <taxon>Bacteria</taxon>
        <taxon>Pseudomonadati</taxon>
        <taxon>Bacteroidota</taxon>
        <taxon>Cytophagia</taxon>
        <taxon>Cytophagales</taxon>
        <taxon>Cyclobacteriaceae</taxon>
        <taxon>Algoriphagus</taxon>
    </lineage>
</organism>
<dbReference type="AlphaFoldDB" id="A0A1G5ZFM4"/>
<dbReference type="RefSeq" id="WP_217636684.1">
    <property type="nucleotide sequence ID" value="NZ_FMXE01000034.1"/>
</dbReference>
<feature type="transmembrane region" description="Helical" evidence="1">
    <location>
        <begin position="69"/>
        <end position="88"/>
    </location>
</feature>
<keyword evidence="1" id="KW-0472">Membrane</keyword>
<dbReference type="Proteomes" id="UP000198756">
    <property type="component" value="Unassembled WGS sequence"/>
</dbReference>
<feature type="transmembrane region" description="Helical" evidence="1">
    <location>
        <begin position="12"/>
        <end position="31"/>
    </location>
</feature>
<dbReference type="STRING" id="279824.SAMN03080617_03681"/>
<gene>
    <name evidence="2" type="ORF">SAMN03080617_03681</name>
</gene>
<dbReference type="EMBL" id="FMXE01000034">
    <property type="protein sequence ID" value="SDA93083.1"/>
    <property type="molecule type" value="Genomic_DNA"/>
</dbReference>
<reference evidence="3" key="1">
    <citation type="submission" date="2016-10" db="EMBL/GenBank/DDBJ databases">
        <authorList>
            <person name="Varghese N."/>
            <person name="Submissions S."/>
        </authorList>
    </citation>
    <scope>NUCLEOTIDE SEQUENCE [LARGE SCALE GENOMIC DNA]</scope>
    <source>
        <strain evidence="3">DSM 22703</strain>
    </source>
</reference>
<protein>
    <submittedName>
        <fullName evidence="2">Uncharacterized protein</fullName>
    </submittedName>
</protein>
<proteinExistence type="predicted"/>
<evidence type="ECO:0000313" key="3">
    <source>
        <dbReference type="Proteomes" id="UP000198756"/>
    </source>
</evidence>
<keyword evidence="1" id="KW-0812">Transmembrane</keyword>
<feature type="transmembrane region" description="Helical" evidence="1">
    <location>
        <begin position="43"/>
        <end position="62"/>
    </location>
</feature>
<name>A0A1G5ZFM4_9BACT</name>
<evidence type="ECO:0000313" key="2">
    <source>
        <dbReference type="EMBL" id="SDA93083.1"/>
    </source>
</evidence>
<keyword evidence="3" id="KW-1185">Reference proteome</keyword>
<evidence type="ECO:0000256" key="1">
    <source>
        <dbReference type="SAM" id="Phobius"/>
    </source>
</evidence>
<keyword evidence="1" id="KW-1133">Transmembrane helix</keyword>
<accession>A0A1G5ZFM4</accession>